<reference evidence="1" key="1">
    <citation type="submission" date="2017-05" db="EMBL/GenBank/DDBJ databases">
        <title>Complete and WGS of Bordetella genogroups.</title>
        <authorList>
            <person name="Spilker T."/>
            <person name="Lipuma J."/>
        </authorList>
    </citation>
    <scope>NUCLEOTIDE SEQUENCE</scope>
    <source>
        <strain evidence="1">AU21707</strain>
    </source>
</reference>
<organism evidence="1 2">
    <name type="scientific">Bordetella genomosp. 9</name>
    <dbReference type="NCBI Taxonomy" id="1416803"/>
    <lineage>
        <taxon>Bacteria</taxon>
        <taxon>Pseudomonadati</taxon>
        <taxon>Pseudomonadota</taxon>
        <taxon>Betaproteobacteria</taxon>
        <taxon>Burkholderiales</taxon>
        <taxon>Alcaligenaceae</taxon>
        <taxon>Bordetella</taxon>
    </lineage>
</organism>
<evidence type="ECO:0000313" key="1">
    <source>
        <dbReference type="EMBL" id="OZI26700.1"/>
    </source>
</evidence>
<comment type="caution">
    <text evidence="1">The sequence shown here is derived from an EMBL/GenBank/DDBJ whole genome shotgun (WGS) entry which is preliminary data.</text>
</comment>
<dbReference type="Proteomes" id="UP000216857">
    <property type="component" value="Unassembled WGS sequence"/>
</dbReference>
<protein>
    <submittedName>
        <fullName evidence="1">Uncharacterized protein</fullName>
    </submittedName>
</protein>
<dbReference type="RefSeq" id="WP_094845793.1">
    <property type="nucleotide sequence ID" value="NZ_NEVJ01000001.1"/>
</dbReference>
<dbReference type="AlphaFoldDB" id="A0A261RQ15"/>
<dbReference type="InterPro" id="IPR036390">
    <property type="entry name" value="WH_DNA-bd_sf"/>
</dbReference>
<proteinExistence type="predicted"/>
<dbReference type="EMBL" id="NEVJ01000001">
    <property type="protein sequence ID" value="OZI26700.1"/>
    <property type="molecule type" value="Genomic_DNA"/>
</dbReference>
<evidence type="ECO:0000313" key="2">
    <source>
        <dbReference type="Proteomes" id="UP000216857"/>
    </source>
</evidence>
<dbReference type="InterPro" id="IPR036388">
    <property type="entry name" value="WH-like_DNA-bd_sf"/>
</dbReference>
<name>A0A261RQ15_9BORD</name>
<dbReference type="SUPFAM" id="SSF46785">
    <property type="entry name" value="Winged helix' DNA-binding domain"/>
    <property type="match status" value="1"/>
</dbReference>
<keyword evidence="2" id="KW-1185">Reference proteome</keyword>
<dbReference type="Gene3D" id="1.10.10.10">
    <property type="entry name" value="Winged helix-like DNA-binding domain superfamily/Winged helix DNA-binding domain"/>
    <property type="match status" value="1"/>
</dbReference>
<gene>
    <name evidence="1" type="ORF">CAL26_05095</name>
</gene>
<accession>A0A261RQ15</accession>
<sequence length="116" mass="12888">MSNQSIREQILELLEYEGNMTTSRIALETDKNSRSVASLLSDMHKKSIVHIDSWEPSVNGKRPAAIWAIGSDEDAEYSLPRPPADRAVIQAMAAWADRALFGPFATAMWNVTQGVR</sequence>